<evidence type="ECO:0000259" key="6">
    <source>
        <dbReference type="Pfam" id="PF25371"/>
    </source>
</evidence>
<dbReference type="SUPFAM" id="SSF53335">
    <property type="entry name" value="S-adenosyl-L-methionine-dependent methyltransferases"/>
    <property type="match status" value="1"/>
</dbReference>
<dbReference type="PANTHER" id="PTHR43667">
    <property type="entry name" value="CYCLOPROPANE-FATTY-ACYL-PHOSPHOLIPID SYNTHASE"/>
    <property type="match status" value="1"/>
</dbReference>
<dbReference type="Pfam" id="PF25371">
    <property type="entry name" value="DUF7884"/>
    <property type="match status" value="1"/>
</dbReference>
<evidence type="ECO:0000256" key="1">
    <source>
        <dbReference type="ARBA" id="ARBA00010815"/>
    </source>
</evidence>
<dbReference type="InterPro" id="IPR003333">
    <property type="entry name" value="CMAS"/>
</dbReference>
<comment type="similarity">
    <text evidence="1">Belongs to the CFA/CMAS family.</text>
</comment>
<evidence type="ECO:0000256" key="4">
    <source>
        <dbReference type="ARBA" id="ARBA00022691"/>
    </source>
</evidence>
<dbReference type="AlphaFoldDB" id="A0A8G0ZYE2"/>
<dbReference type="GO" id="GO:0008610">
    <property type="term" value="P:lipid biosynthetic process"/>
    <property type="evidence" value="ECO:0007669"/>
    <property type="project" value="InterPro"/>
</dbReference>
<dbReference type="InterPro" id="IPR029063">
    <property type="entry name" value="SAM-dependent_MTases_sf"/>
</dbReference>
<dbReference type="Gene3D" id="3.40.50.150">
    <property type="entry name" value="Vaccinia Virus protein VP39"/>
    <property type="match status" value="1"/>
</dbReference>
<name>A0A8G0ZYE2_9RHOB</name>
<keyword evidence="5" id="KW-0443">Lipid metabolism</keyword>
<reference evidence="7" key="1">
    <citation type="submission" date="2021-02" db="EMBL/GenBank/DDBJ databases">
        <title>Rhodobacter shimadae sp. nov., an aerobic anoxygenic phototrophic bacterium isolated from a hot spring.</title>
        <authorList>
            <person name="Muramatsu S."/>
            <person name="Haruta S."/>
            <person name="Hirose S."/>
            <person name="Hanada S."/>
        </authorList>
    </citation>
    <scope>NUCLEOTIDE SEQUENCE</scope>
    <source>
        <strain evidence="7">N10</strain>
    </source>
</reference>
<dbReference type="KEGG" id="nsm:JO391_06470"/>
<dbReference type="InterPro" id="IPR050723">
    <property type="entry name" value="CFA/CMAS"/>
</dbReference>
<proteinExistence type="inferred from homology"/>
<keyword evidence="4" id="KW-0949">S-adenosyl-L-methionine</keyword>
<dbReference type="InterPro" id="IPR057206">
    <property type="entry name" value="DUF7884"/>
</dbReference>
<dbReference type="GO" id="GO:0008168">
    <property type="term" value="F:methyltransferase activity"/>
    <property type="evidence" value="ECO:0007669"/>
    <property type="project" value="UniProtKB-KW"/>
</dbReference>
<keyword evidence="2 7" id="KW-0489">Methyltransferase</keyword>
<dbReference type="RefSeq" id="WP_220663494.1">
    <property type="nucleotide sequence ID" value="NZ_CP069370.1"/>
</dbReference>
<dbReference type="Pfam" id="PF02353">
    <property type="entry name" value="CMAS"/>
    <property type="match status" value="1"/>
</dbReference>
<dbReference type="PANTHER" id="PTHR43667:SF1">
    <property type="entry name" value="CYCLOPROPANE-FATTY-ACYL-PHOSPHOLIPID SYNTHASE"/>
    <property type="match status" value="1"/>
</dbReference>
<accession>A0A8G0ZYE2</accession>
<dbReference type="GO" id="GO:0032259">
    <property type="term" value="P:methylation"/>
    <property type="evidence" value="ECO:0007669"/>
    <property type="project" value="UniProtKB-KW"/>
</dbReference>
<sequence>MSTALMLAVGRRFVQVGRLNMTLPDGAKHSFGPGSGGPEVSIVLTDPALPTRIVLNPDLALGEAYMDGTLIIQGDDLRGFLKLMIRNARLPNPGLVPGTLERARRAIRARLGVNPLHRARRNVAHHYDLSGEFYDLFLDANKQYTCAYFRQPDLTIEQAQAEKMALIGRKLLIRPEMRVLDIGCGFGTLAMTLARDFGAHVTGVTLSEVQLAEARAKAAAAGLADRCEFRLQDYRDVTGPFDRIVSVGMMEHVGLPHLSTYFRKVRELLTDDGVALIHYIGRPIRPESISPWFDKYIFPGAYIPALSEVLPILERHDIALCDLEIWRGHYERTLAAWYAKFQTNLDRARQLYDDRFVRMWRYYLLAAEQSFAEETMVIHQLQLARHGASVPMTRDYLYA</sequence>
<gene>
    <name evidence="7" type="ORF">JO391_06470</name>
</gene>
<keyword evidence="3" id="KW-0808">Transferase</keyword>
<dbReference type="CDD" id="cd02440">
    <property type="entry name" value="AdoMet_MTases"/>
    <property type="match status" value="1"/>
</dbReference>
<dbReference type="EMBL" id="CP069370">
    <property type="protein sequence ID" value="QYZ71145.1"/>
    <property type="molecule type" value="Genomic_DNA"/>
</dbReference>
<protein>
    <submittedName>
        <fullName evidence="7">Class I SAM-dependent methyltransferase</fullName>
    </submittedName>
</protein>
<evidence type="ECO:0000313" key="8">
    <source>
        <dbReference type="Proteomes" id="UP000826300"/>
    </source>
</evidence>
<dbReference type="PIRSF" id="PIRSF003085">
    <property type="entry name" value="CMAS"/>
    <property type="match status" value="1"/>
</dbReference>
<dbReference type="Proteomes" id="UP000826300">
    <property type="component" value="Chromosome"/>
</dbReference>
<evidence type="ECO:0000256" key="2">
    <source>
        <dbReference type="ARBA" id="ARBA00022603"/>
    </source>
</evidence>
<evidence type="ECO:0000313" key="7">
    <source>
        <dbReference type="EMBL" id="QYZ71145.1"/>
    </source>
</evidence>
<evidence type="ECO:0000256" key="3">
    <source>
        <dbReference type="ARBA" id="ARBA00022679"/>
    </source>
</evidence>
<feature type="domain" description="DUF7884" evidence="6">
    <location>
        <begin position="20"/>
        <end position="88"/>
    </location>
</feature>
<evidence type="ECO:0000256" key="5">
    <source>
        <dbReference type="ARBA" id="ARBA00023098"/>
    </source>
</evidence>
<keyword evidence="8" id="KW-1185">Reference proteome</keyword>
<organism evidence="7 8">
    <name type="scientific">Neotabrizicola shimadae</name>
    <dbReference type="NCBI Taxonomy" id="2807096"/>
    <lineage>
        <taxon>Bacteria</taxon>
        <taxon>Pseudomonadati</taxon>
        <taxon>Pseudomonadota</taxon>
        <taxon>Alphaproteobacteria</taxon>
        <taxon>Rhodobacterales</taxon>
        <taxon>Paracoccaceae</taxon>
        <taxon>Neotabrizicola</taxon>
    </lineage>
</organism>